<evidence type="ECO:0000313" key="2">
    <source>
        <dbReference type="EMBL" id="KAE9396134.1"/>
    </source>
</evidence>
<evidence type="ECO:0000313" key="3">
    <source>
        <dbReference type="Proteomes" id="UP000799118"/>
    </source>
</evidence>
<dbReference type="Proteomes" id="UP000799118">
    <property type="component" value="Unassembled WGS sequence"/>
</dbReference>
<proteinExistence type="predicted"/>
<dbReference type="AlphaFoldDB" id="A0A6A4HG95"/>
<accession>A0A6A4HG95</accession>
<name>A0A6A4HG95_9AGAR</name>
<protein>
    <submittedName>
        <fullName evidence="2">Uncharacterized protein</fullName>
    </submittedName>
</protein>
<sequence length="171" mass="18909">MINQCGPEARDPLQKDVDDPENHSGSLSRRLRISLKVNLISHIDRTVRNDEVASVPVNAGYRSLIPHGESYLASSFYFSQSQNHRHKPRRDIYIPRHRSDYSNGKTITRLSSRIACVAVVIREFDVPDDVGVVVVVVEVPLLVPVAVVIAELLLLLPVPAPTAAATTNTLQ</sequence>
<reference evidence="2" key="1">
    <citation type="journal article" date="2019" name="Environ. Microbiol.">
        <title>Fungal ecological strategies reflected in gene transcription - a case study of two litter decomposers.</title>
        <authorList>
            <person name="Barbi F."/>
            <person name="Kohler A."/>
            <person name="Barry K."/>
            <person name="Baskaran P."/>
            <person name="Daum C."/>
            <person name="Fauchery L."/>
            <person name="Ihrmark K."/>
            <person name="Kuo A."/>
            <person name="LaButti K."/>
            <person name="Lipzen A."/>
            <person name="Morin E."/>
            <person name="Grigoriev I.V."/>
            <person name="Henrissat B."/>
            <person name="Lindahl B."/>
            <person name="Martin F."/>
        </authorList>
    </citation>
    <scope>NUCLEOTIDE SEQUENCE</scope>
    <source>
        <strain evidence="2">JB14</strain>
    </source>
</reference>
<dbReference type="EMBL" id="ML769519">
    <property type="protein sequence ID" value="KAE9396134.1"/>
    <property type="molecule type" value="Genomic_DNA"/>
</dbReference>
<feature type="region of interest" description="Disordered" evidence="1">
    <location>
        <begin position="1"/>
        <end position="25"/>
    </location>
</feature>
<keyword evidence="3" id="KW-1185">Reference proteome</keyword>
<gene>
    <name evidence="2" type="ORF">BT96DRAFT_941952</name>
</gene>
<organism evidence="2 3">
    <name type="scientific">Gymnopus androsaceus JB14</name>
    <dbReference type="NCBI Taxonomy" id="1447944"/>
    <lineage>
        <taxon>Eukaryota</taxon>
        <taxon>Fungi</taxon>
        <taxon>Dikarya</taxon>
        <taxon>Basidiomycota</taxon>
        <taxon>Agaricomycotina</taxon>
        <taxon>Agaricomycetes</taxon>
        <taxon>Agaricomycetidae</taxon>
        <taxon>Agaricales</taxon>
        <taxon>Marasmiineae</taxon>
        <taxon>Omphalotaceae</taxon>
        <taxon>Gymnopus</taxon>
    </lineage>
</organism>
<evidence type="ECO:0000256" key="1">
    <source>
        <dbReference type="SAM" id="MobiDB-lite"/>
    </source>
</evidence>
<feature type="compositionally biased region" description="Basic and acidic residues" evidence="1">
    <location>
        <begin position="8"/>
        <end position="22"/>
    </location>
</feature>